<keyword evidence="2" id="KW-1185">Reference proteome</keyword>
<dbReference type="Proteomes" id="UP000283090">
    <property type="component" value="Unassembled WGS sequence"/>
</dbReference>
<proteinExistence type="predicted"/>
<reference evidence="1 2" key="1">
    <citation type="submission" date="2019-01" db="EMBL/GenBank/DDBJ databases">
        <title>Intercellular communication is required for trap formation in the nematode-trapping fungus Duddingtonia flagrans.</title>
        <authorList>
            <person name="Youssar L."/>
            <person name="Wernet V."/>
            <person name="Hensel N."/>
            <person name="Hildebrandt H.-G."/>
            <person name="Fischer R."/>
        </authorList>
    </citation>
    <scope>NUCLEOTIDE SEQUENCE [LARGE SCALE GENOMIC DNA]</scope>
    <source>
        <strain evidence="1 2">CBS H-5679</strain>
    </source>
</reference>
<dbReference type="GeneID" id="93589882"/>
<protein>
    <submittedName>
        <fullName evidence="1">Uncharacterized protein</fullName>
    </submittedName>
</protein>
<evidence type="ECO:0000313" key="2">
    <source>
        <dbReference type="Proteomes" id="UP000283090"/>
    </source>
</evidence>
<sequence length="316" mass="33823">MNVKSISCVEEIVVSVKAKGPVTRVPAQELTITRTHVVTSTITRRTSTITRRIRANTVTRTNSRISSSCTSLKASNRVISSKGLIRTKACSSAGTPRATSSFLILTDAPDTQNTLLPTPKISLEFFLAVDANPSIGGGRQQGGELNPDYLVRFDDGNLPLSKNEWDVLPFSLSNGELTANGGSTSLKAFVDNATISVSPRSEFVLVRMSVPGPEDAVAAISSFYDKYQHVLVWGTQGLAVGTALAQFCIRKDVSGNGGQIFVFWDTLAPKGCSLVALFVLDGFVPSVTKTLTKTSTIKATTSCKKLCPLARKYLLA</sequence>
<dbReference type="OrthoDB" id="5373677at2759"/>
<name>A0A436ZWH0_ARTFL</name>
<dbReference type="VEuPathDB" id="FungiDB:DFL_007571"/>
<comment type="caution">
    <text evidence="1">The sequence shown here is derived from an EMBL/GenBank/DDBJ whole genome shotgun (WGS) entry which is preliminary data.</text>
</comment>
<gene>
    <name evidence="1" type="ORF">DFL_007571</name>
</gene>
<dbReference type="AlphaFoldDB" id="A0A436ZWH0"/>
<accession>A0A436ZWH0</accession>
<organism evidence="1 2">
    <name type="scientific">Arthrobotrys flagrans</name>
    <name type="common">Nematode-trapping fungus</name>
    <name type="synonym">Trichothecium flagrans</name>
    <dbReference type="NCBI Taxonomy" id="97331"/>
    <lineage>
        <taxon>Eukaryota</taxon>
        <taxon>Fungi</taxon>
        <taxon>Dikarya</taxon>
        <taxon>Ascomycota</taxon>
        <taxon>Pezizomycotina</taxon>
        <taxon>Orbiliomycetes</taxon>
        <taxon>Orbiliales</taxon>
        <taxon>Orbiliaceae</taxon>
        <taxon>Arthrobotrys</taxon>
    </lineage>
</organism>
<dbReference type="RefSeq" id="XP_067488716.1">
    <property type="nucleotide sequence ID" value="XM_067637173.1"/>
</dbReference>
<dbReference type="EMBL" id="SAEB01000009">
    <property type="protein sequence ID" value="RVD83172.1"/>
    <property type="molecule type" value="Genomic_DNA"/>
</dbReference>
<evidence type="ECO:0000313" key="1">
    <source>
        <dbReference type="EMBL" id="RVD83172.1"/>
    </source>
</evidence>